<feature type="region of interest" description="Disordered" evidence="1">
    <location>
        <begin position="249"/>
        <end position="290"/>
    </location>
</feature>
<sequence length="290" mass="31897">MHRNAWFAGAEAALCANDPIQKIALTRALPNLLDTPAGAPAQVPSPVRRIPVPGRPERPALVAPRQLQARKLGSIPGRAALVHAVAHIEFNAINLALDAIYRFRDLPDAYYIDWLSVALDEARHFEILTQRLQTLGFQYGDFPAHNGLWQAALDTDHDPLIRMALVPRVLEARGLDVTPGMIARLEEVGDAETVACLRVILAEELNHVAIGTRWYRYLCAKTGIADSEGHFLDLLAQYSPGAIRPPFNEPARKAAGFSAREQAGLERLGMPSPPDRLTNHPPGFARSERE</sequence>
<organism evidence="2 3">
    <name type="scientific">Ahniella affigens</name>
    <dbReference type="NCBI Taxonomy" id="2021234"/>
    <lineage>
        <taxon>Bacteria</taxon>
        <taxon>Pseudomonadati</taxon>
        <taxon>Pseudomonadota</taxon>
        <taxon>Gammaproteobacteria</taxon>
        <taxon>Lysobacterales</taxon>
        <taxon>Rhodanobacteraceae</taxon>
        <taxon>Ahniella</taxon>
    </lineage>
</organism>
<evidence type="ECO:0000256" key="1">
    <source>
        <dbReference type="SAM" id="MobiDB-lite"/>
    </source>
</evidence>
<dbReference type="InterPro" id="IPR009078">
    <property type="entry name" value="Ferritin-like_SF"/>
</dbReference>
<dbReference type="KEGG" id="xba:C7S18_18440"/>
<dbReference type="InterPro" id="IPR007402">
    <property type="entry name" value="DUF455"/>
</dbReference>
<name>A0A2P1PW16_9GAMM</name>
<keyword evidence="3" id="KW-1185">Reference proteome</keyword>
<protein>
    <submittedName>
        <fullName evidence="2">DUF455 domain-containing protein</fullName>
    </submittedName>
</protein>
<dbReference type="CDD" id="cd00657">
    <property type="entry name" value="Ferritin_like"/>
    <property type="match status" value="1"/>
</dbReference>
<dbReference type="PANTHER" id="PTHR42782">
    <property type="entry name" value="SI:CH73-314G15.3"/>
    <property type="match status" value="1"/>
</dbReference>
<proteinExistence type="predicted"/>
<dbReference type="Pfam" id="PF04305">
    <property type="entry name" value="DUF455"/>
    <property type="match status" value="1"/>
</dbReference>
<dbReference type="RefSeq" id="WP_106892952.1">
    <property type="nucleotide sequence ID" value="NZ_CP027860.1"/>
</dbReference>
<gene>
    <name evidence="2" type="ORF">C7S18_18440</name>
</gene>
<evidence type="ECO:0000313" key="3">
    <source>
        <dbReference type="Proteomes" id="UP000241074"/>
    </source>
</evidence>
<dbReference type="InterPro" id="IPR011197">
    <property type="entry name" value="UCP012318"/>
</dbReference>
<evidence type="ECO:0000313" key="2">
    <source>
        <dbReference type="EMBL" id="AVP99033.1"/>
    </source>
</evidence>
<dbReference type="EMBL" id="CP027860">
    <property type="protein sequence ID" value="AVP99033.1"/>
    <property type="molecule type" value="Genomic_DNA"/>
</dbReference>
<dbReference type="SUPFAM" id="SSF47240">
    <property type="entry name" value="Ferritin-like"/>
    <property type="match status" value="1"/>
</dbReference>
<dbReference type="PIRSF" id="PIRSF012318">
    <property type="entry name" value="UCP012318"/>
    <property type="match status" value="1"/>
</dbReference>
<accession>A0A2P1PW16</accession>
<reference evidence="2 3" key="2">
    <citation type="submission" date="2018-03" db="EMBL/GenBank/DDBJ databases">
        <authorList>
            <person name="Keele B.F."/>
        </authorList>
    </citation>
    <scope>NUCLEOTIDE SEQUENCE [LARGE SCALE GENOMIC DNA]</scope>
    <source>
        <strain evidence="2 3">D13</strain>
    </source>
</reference>
<reference evidence="2 3" key="1">
    <citation type="submission" date="2018-03" db="EMBL/GenBank/DDBJ databases">
        <title>Ahniella affigens gen. nov., sp. nov., a gammaproteobacterium isolated from sandy soil near a stream.</title>
        <authorList>
            <person name="Ko Y."/>
            <person name="Kim J.-H."/>
        </authorList>
    </citation>
    <scope>NUCLEOTIDE SEQUENCE [LARGE SCALE GENOMIC DNA]</scope>
    <source>
        <strain evidence="2 3">D13</strain>
    </source>
</reference>
<dbReference type="Proteomes" id="UP000241074">
    <property type="component" value="Chromosome"/>
</dbReference>
<dbReference type="OrthoDB" id="9778629at2"/>
<dbReference type="PANTHER" id="PTHR42782:SF4">
    <property type="entry name" value="DUF455 DOMAIN-CONTAINING PROTEIN"/>
    <property type="match status" value="1"/>
</dbReference>
<dbReference type="AlphaFoldDB" id="A0A2P1PW16"/>